<comment type="caution">
    <text evidence="1">The sequence shown here is derived from an EMBL/GenBank/DDBJ whole genome shotgun (WGS) entry which is preliminary data.</text>
</comment>
<dbReference type="InterPro" id="IPR046349">
    <property type="entry name" value="C1-like_sf"/>
</dbReference>
<keyword evidence="2" id="KW-1185">Reference proteome</keyword>
<proteinExistence type="predicted"/>
<dbReference type="EMBL" id="QGKV02000299">
    <property type="protein sequence ID" value="KAF3591114.1"/>
    <property type="molecule type" value="Genomic_DNA"/>
</dbReference>
<dbReference type="Proteomes" id="UP000266723">
    <property type="component" value="Unassembled WGS sequence"/>
</dbReference>
<protein>
    <recommendedName>
        <fullName evidence="3">DC1 domain-containing protein</fullName>
    </recommendedName>
</protein>
<evidence type="ECO:0000313" key="1">
    <source>
        <dbReference type="EMBL" id="KAF3591114.1"/>
    </source>
</evidence>
<accession>A0ABQ7E4E2</accession>
<name>A0ABQ7E4E2_BRACR</name>
<dbReference type="SUPFAM" id="SSF57889">
    <property type="entry name" value="Cysteine-rich domain"/>
    <property type="match status" value="1"/>
</dbReference>
<organism evidence="1 2">
    <name type="scientific">Brassica cretica</name>
    <name type="common">Mustard</name>
    <dbReference type="NCBI Taxonomy" id="69181"/>
    <lineage>
        <taxon>Eukaryota</taxon>
        <taxon>Viridiplantae</taxon>
        <taxon>Streptophyta</taxon>
        <taxon>Embryophyta</taxon>
        <taxon>Tracheophyta</taxon>
        <taxon>Spermatophyta</taxon>
        <taxon>Magnoliopsida</taxon>
        <taxon>eudicotyledons</taxon>
        <taxon>Gunneridae</taxon>
        <taxon>Pentapetalae</taxon>
        <taxon>rosids</taxon>
        <taxon>malvids</taxon>
        <taxon>Brassicales</taxon>
        <taxon>Brassicaceae</taxon>
        <taxon>Brassiceae</taxon>
        <taxon>Brassica</taxon>
    </lineage>
</organism>
<sequence length="185" mass="21519">MEEEEEVPGHHDDGSMQISMEGVEFPQLYEHPLITSIRFAFTRCMGLLNYDGTQEEEEEEVPQLHYNPSISFTRFAFGWILEALKRRAMNFGRKQSSMERVELPQLHMHPLIPFTHFAFKGCQVCSPYVSEFNVNTYGGYRCNELGCEEAVFHKYCANPLKEINHSFHPDHPLKLIIPTFPLYDS</sequence>
<evidence type="ECO:0008006" key="3">
    <source>
        <dbReference type="Google" id="ProtNLM"/>
    </source>
</evidence>
<evidence type="ECO:0000313" key="2">
    <source>
        <dbReference type="Proteomes" id="UP000266723"/>
    </source>
</evidence>
<reference evidence="1 2" key="1">
    <citation type="journal article" date="2020" name="BMC Genomics">
        <title>Intraspecific diversification of the crop wild relative Brassica cretica Lam. using demographic model selection.</title>
        <authorList>
            <person name="Kioukis A."/>
            <person name="Michalopoulou V.A."/>
            <person name="Briers L."/>
            <person name="Pirintsos S."/>
            <person name="Studholme D.J."/>
            <person name="Pavlidis P."/>
            <person name="Sarris P.F."/>
        </authorList>
    </citation>
    <scope>NUCLEOTIDE SEQUENCE [LARGE SCALE GENOMIC DNA]</scope>
    <source>
        <strain evidence="2">cv. PFS-1207/04</strain>
    </source>
</reference>
<gene>
    <name evidence="1" type="ORF">DY000_02020317</name>
</gene>